<dbReference type="AlphaFoldDB" id="A0A7C8YG93"/>
<protein>
    <submittedName>
        <fullName evidence="1">Uncharacterized protein</fullName>
    </submittedName>
</protein>
<accession>A0A7C8YG93</accession>
<proteinExistence type="predicted"/>
<dbReference type="Gene3D" id="2.40.70.10">
    <property type="entry name" value="Acid Proteases"/>
    <property type="match status" value="1"/>
</dbReference>
<name>A0A7C8YG93_OPUST</name>
<dbReference type="PANTHER" id="PTHR33067:SF32">
    <property type="entry name" value="ASPARTIC PEPTIDASE DDI1-TYPE DOMAIN-CONTAINING PROTEIN"/>
    <property type="match status" value="1"/>
</dbReference>
<reference evidence="1" key="1">
    <citation type="journal article" date="2013" name="J. Plant Res.">
        <title>Effect of fungi and light on seed germination of three Opuntia species from semiarid lands of central Mexico.</title>
        <authorList>
            <person name="Delgado-Sanchez P."/>
            <person name="Jimenez-Bremont J.F."/>
            <person name="Guerrero-Gonzalez Mde L."/>
            <person name="Flores J."/>
        </authorList>
    </citation>
    <scope>NUCLEOTIDE SEQUENCE</scope>
    <source>
        <tissue evidence="1">Cladode</tissue>
    </source>
</reference>
<sequence length="160" mass="18278">MLPYALFLKICALLREQQTSRKRTFLASNVSLIISNQVPLKCKHPECPPISIVIGDHNIDQNLLNLCASVNLLNFTMCEMLGLKELELTKMVDHSTRLLRAIVKVMFIKVSELTFRTSTENQILVIFDRSFLTTSNALINCKDRKIKLTFTEYDNGIKCI</sequence>
<dbReference type="EMBL" id="GISG01015252">
    <property type="protein sequence ID" value="MBA4617190.1"/>
    <property type="molecule type" value="Transcribed_RNA"/>
</dbReference>
<reference evidence="1" key="2">
    <citation type="submission" date="2020-07" db="EMBL/GenBank/DDBJ databases">
        <authorList>
            <person name="Vera ALvarez R."/>
            <person name="Arias-Moreno D.M."/>
            <person name="Jimenez-Jacinto V."/>
            <person name="Jimenez-Bremont J.F."/>
            <person name="Swaminathan K."/>
            <person name="Moose S.P."/>
            <person name="Guerrero-Gonzalez M.L."/>
            <person name="Marino-Ramirez L."/>
            <person name="Landsman D."/>
            <person name="Rodriguez-Kessler M."/>
            <person name="Delgado-Sanchez P."/>
        </authorList>
    </citation>
    <scope>NUCLEOTIDE SEQUENCE</scope>
    <source>
        <tissue evidence="1">Cladode</tissue>
    </source>
</reference>
<evidence type="ECO:0000313" key="1">
    <source>
        <dbReference type="EMBL" id="MBA4617190.1"/>
    </source>
</evidence>
<dbReference type="InterPro" id="IPR021109">
    <property type="entry name" value="Peptidase_aspartic_dom_sf"/>
</dbReference>
<dbReference type="PANTHER" id="PTHR33067">
    <property type="entry name" value="RNA-DIRECTED DNA POLYMERASE-RELATED"/>
    <property type="match status" value="1"/>
</dbReference>
<organism evidence="1">
    <name type="scientific">Opuntia streptacantha</name>
    <name type="common">Prickly pear cactus</name>
    <name type="synonym">Opuntia cardona</name>
    <dbReference type="NCBI Taxonomy" id="393608"/>
    <lineage>
        <taxon>Eukaryota</taxon>
        <taxon>Viridiplantae</taxon>
        <taxon>Streptophyta</taxon>
        <taxon>Embryophyta</taxon>
        <taxon>Tracheophyta</taxon>
        <taxon>Spermatophyta</taxon>
        <taxon>Magnoliopsida</taxon>
        <taxon>eudicotyledons</taxon>
        <taxon>Gunneridae</taxon>
        <taxon>Pentapetalae</taxon>
        <taxon>Caryophyllales</taxon>
        <taxon>Cactineae</taxon>
        <taxon>Cactaceae</taxon>
        <taxon>Opuntioideae</taxon>
        <taxon>Opuntia</taxon>
    </lineage>
</organism>